<protein>
    <submittedName>
        <fullName evidence="2">Uncharacterized protein</fullName>
    </submittedName>
</protein>
<comment type="caution">
    <text evidence="2">The sequence shown here is derived from an EMBL/GenBank/DDBJ whole genome shotgun (WGS) entry which is preliminary data.</text>
</comment>
<name>A0A917JSP5_9GAMM</name>
<sequence length="136" mass="15038">MKSMHFSKFGLPVILLSGLTSPSYANEAEQSFVKELASCAAYYEIASTAIASMNAPQMQVVGKRLQKSGIQATEIASQYSEKAQVQKVVAAEKLKQEQALNGSSNLGVLMRQYKEPCKQILAEPQKRLDYWVMVTM</sequence>
<accession>A0A917JSP5</accession>
<evidence type="ECO:0000313" key="3">
    <source>
        <dbReference type="Proteomes" id="UP000613743"/>
    </source>
</evidence>
<keyword evidence="3" id="KW-1185">Reference proteome</keyword>
<dbReference type="AlphaFoldDB" id="A0A917JSP5"/>
<dbReference type="RefSeq" id="WP_229779827.1">
    <property type="nucleotide sequence ID" value="NZ_BMPZ01000005.1"/>
</dbReference>
<keyword evidence="1" id="KW-0732">Signal</keyword>
<feature type="chain" id="PRO_5037737647" evidence="1">
    <location>
        <begin position="26"/>
        <end position="136"/>
    </location>
</feature>
<feature type="signal peptide" evidence="1">
    <location>
        <begin position="1"/>
        <end position="25"/>
    </location>
</feature>
<dbReference type="Proteomes" id="UP000613743">
    <property type="component" value="Unassembled WGS sequence"/>
</dbReference>
<proteinExistence type="predicted"/>
<evidence type="ECO:0000256" key="1">
    <source>
        <dbReference type="SAM" id="SignalP"/>
    </source>
</evidence>
<reference evidence="2" key="1">
    <citation type="journal article" date="2014" name="Int. J. Syst. Evol. Microbiol.">
        <title>Complete genome sequence of Corynebacterium casei LMG S-19264T (=DSM 44701T), isolated from a smear-ripened cheese.</title>
        <authorList>
            <consortium name="US DOE Joint Genome Institute (JGI-PGF)"/>
            <person name="Walter F."/>
            <person name="Albersmeier A."/>
            <person name="Kalinowski J."/>
            <person name="Ruckert C."/>
        </authorList>
    </citation>
    <scope>NUCLEOTIDE SEQUENCE</scope>
    <source>
        <strain evidence="2">JCM 30804</strain>
    </source>
</reference>
<evidence type="ECO:0000313" key="2">
    <source>
        <dbReference type="EMBL" id="GGI84542.1"/>
    </source>
</evidence>
<dbReference type="EMBL" id="BMPZ01000005">
    <property type="protein sequence ID" value="GGI84542.1"/>
    <property type="molecule type" value="Genomic_DNA"/>
</dbReference>
<reference evidence="2" key="2">
    <citation type="submission" date="2020-09" db="EMBL/GenBank/DDBJ databases">
        <authorList>
            <person name="Sun Q."/>
            <person name="Ohkuma M."/>
        </authorList>
    </citation>
    <scope>NUCLEOTIDE SEQUENCE</scope>
    <source>
        <strain evidence="2">JCM 30804</strain>
    </source>
</reference>
<gene>
    <name evidence="2" type="ORF">GCM10009332_22290</name>
</gene>
<organism evidence="2 3">
    <name type="scientific">Shewanella gelidii</name>
    <dbReference type="NCBI Taxonomy" id="1642821"/>
    <lineage>
        <taxon>Bacteria</taxon>
        <taxon>Pseudomonadati</taxon>
        <taxon>Pseudomonadota</taxon>
        <taxon>Gammaproteobacteria</taxon>
        <taxon>Alteromonadales</taxon>
        <taxon>Shewanellaceae</taxon>
        <taxon>Shewanella</taxon>
    </lineage>
</organism>